<comment type="caution">
    <text evidence="1">The sequence shown here is derived from an EMBL/GenBank/DDBJ whole genome shotgun (WGS) entry which is preliminary data.</text>
</comment>
<keyword evidence="1" id="KW-0808">Transferase</keyword>
<accession>A0A699XM95</accession>
<keyword evidence="1" id="KW-0695">RNA-directed DNA polymerase</keyword>
<proteinExistence type="predicted"/>
<sequence>FSKVLSNLDAEYMIRSVSGDEIKKALFEIDGNKAPGPDGYSAQFFKDAWNVVGSEVCIAIKDFFKNGKILKEINATVIS</sequence>
<name>A0A699XM95_TANCI</name>
<keyword evidence="1" id="KW-0548">Nucleotidyltransferase</keyword>
<dbReference type="GO" id="GO:0003964">
    <property type="term" value="F:RNA-directed DNA polymerase activity"/>
    <property type="evidence" value="ECO:0007669"/>
    <property type="project" value="UniProtKB-KW"/>
</dbReference>
<gene>
    <name evidence="1" type="ORF">Tci_932776</name>
</gene>
<evidence type="ECO:0000313" key="1">
    <source>
        <dbReference type="EMBL" id="GFD60807.1"/>
    </source>
</evidence>
<reference evidence="1" key="1">
    <citation type="journal article" date="2019" name="Sci. Rep.">
        <title>Draft genome of Tanacetum cinerariifolium, the natural source of mosquito coil.</title>
        <authorList>
            <person name="Yamashiro T."/>
            <person name="Shiraishi A."/>
            <person name="Satake H."/>
            <person name="Nakayama K."/>
        </authorList>
    </citation>
    <scope>NUCLEOTIDE SEQUENCE</scope>
</reference>
<organism evidence="1">
    <name type="scientific">Tanacetum cinerariifolium</name>
    <name type="common">Dalmatian daisy</name>
    <name type="synonym">Chrysanthemum cinerariifolium</name>
    <dbReference type="NCBI Taxonomy" id="118510"/>
    <lineage>
        <taxon>Eukaryota</taxon>
        <taxon>Viridiplantae</taxon>
        <taxon>Streptophyta</taxon>
        <taxon>Embryophyta</taxon>
        <taxon>Tracheophyta</taxon>
        <taxon>Spermatophyta</taxon>
        <taxon>Magnoliopsida</taxon>
        <taxon>eudicotyledons</taxon>
        <taxon>Gunneridae</taxon>
        <taxon>Pentapetalae</taxon>
        <taxon>asterids</taxon>
        <taxon>campanulids</taxon>
        <taxon>Asterales</taxon>
        <taxon>Asteraceae</taxon>
        <taxon>Asteroideae</taxon>
        <taxon>Anthemideae</taxon>
        <taxon>Anthemidinae</taxon>
        <taxon>Tanacetum</taxon>
    </lineage>
</organism>
<dbReference type="AlphaFoldDB" id="A0A699XM95"/>
<dbReference type="EMBL" id="BKCJ011882816">
    <property type="protein sequence ID" value="GFD60807.1"/>
    <property type="molecule type" value="Genomic_DNA"/>
</dbReference>
<feature type="non-terminal residue" evidence="1">
    <location>
        <position position="79"/>
    </location>
</feature>
<feature type="non-terminal residue" evidence="1">
    <location>
        <position position="1"/>
    </location>
</feature>
<protein>
    <submittedName>
        <fullName evidence="1">RNA-directed DNA polymerase, eukaryota, reverse transcriptase zinc-binding domain protein</fullName>
    </submittedName>
</protein>